<reference evidence="2 3" key="1">
    <citation type="submission" date="2020-01" db="EMBL/GenBank/DDBJ databases">
        <title>Genomes of bacteria type strains.</title>
        <authorList>
            <person name="Chen J."/>
            <person name="Zhu S."/>
            <person name="Chen J."/>
        </authorList>
    </citation>
    <scope>NUCLEOTIDE SEQUENCE [LARGE SCALE GENOMIC DNA]</scope>
    <source>
        <strain evidence="2 3">KCTC 52919</strain>
    </source>
</reference>
<evidence type="ECO:0000313" key="3">
    <source>
        <dbReference type="Proteomes" id="UP000476332"/>
    </source>
</evidence>
<feature type="compositionally biased region" description="Low complexity" evidence="1">
    <location>
        <begin position="131"/>
        <end position="140"/>
    </location>
</feature>
<dbReference type="AlphaFoldDB" id="A0A6L9MGE8"/>
<comment type="caution">
    <text evidence="2">The sequence shown here is derived from an EMBL/GenBank/DDBJ whole genome shotgun (WGS) entry which is preliminary data.</text>
</comment>
<organism evidence="2 3">
    <name type="scientific">Aurantimonas aggregata</name>
    <dbReference type="NCBI Taxonomy" id="2047720"/>
    <lineage>
        <taxon>Bacteria</taxon>
        <taxon>Pseudomonadati</taxon>
        <taxon>Pseudomonadota</taxon>
        <taxon>Alphaproteobacteria</taxon>
        <taxon>Hyphomicrobiales</taxon>
        <taxon>Aurantimonadaceae</taxon>
        <taxon>Aurantimonas</taxon>
    </lineage>
</organism>
<dbReference type="Proteomes" id="UP000476332">
    <property type="component" value="Unassembled WGS sequence"/>
</dbReference>
<gene>
    <name evidence="2" type="ORF">GTW51_08205</name>
</gene>
<accession>A0A6L9MGE8</accession>
<feature type="compositionally biased region" description="Basic and acidic residues" evidence="1">
    <location>
        <begin position="121"/>
        <end position="130"/>
    </location>
</feature>
<evidence type="ECO:0000256" key="1">
    <source>
        <dbReference type="SAM" id="MobiDB-lite"/>
    </source>
</evidence>
<sequence length="140" mass="15050">MGDTKHKHVVLQNEQRAPDADPHPVLLETGQFLHIALPSLGIAPELSLDGVAVASRHLAQRLFGDGMNDDLHHEIRFSVFATYVETQISASLAIGTGSITVAPATDKLCPKRSRAAGILASDRRRSDQPRRSAAAQGALR</sequence>
<dbReference type="RefSeq" id="WP_163043433.1">
    <property type="nucleotide sequence ID" value="NZ_JAAAMJ010000004.1"/>
</dbReference>
<name>A0A6L9MGE8_9HYPH</name>
<evidence type="ECO:0000313" key="2">
    <source>
        <dbReference type="EMBL" id="NDV86682.1"/>
    </source>
</evidence>
<protein>
    <submittedName>
        <fullName evidence="2">Uncharacterized protein</fullName>
    </submittedName>
</protein>
<keyword evidence="3" id="KW-1185">Reference proteome</keyword>
<feature type="region of interest" description="Disordered" evidence="1">
    <location>
        <begin position="118"/>
        <end position="140"/>
    </location>
</feature>
<proteinExistence type="predicted"/>
<dbReference type="EMBL" id="JAAAMJ010000004">
    <property type="protein sequence ID" value="NDV86682.1"/>
    <property type="molecule type" value="Genomic_DNA"/>
</dbReference>
<feature type="region of interest" description="Disordered" evidence="1">
    <location>
        <begin position="1"/>
        <end position="21"/>
    </location>
</feature>